<dbReference type="Pfam" id="PF22014">
    <property type="entry name" value="DUF6932"/>
    <property type="match status" value="1"/>
</dbReference>
<sequence length="157" mass="17574">MLPSFQTLCGAPWRILPPGEHLATLQEVKQTLAFNPHRLNLFNGLVNAANLLARSGCKYLYLDGSYVTEKDMPGDFDACWSIEQVDFNIVDPIFLDLSNGTTAQKARFGGELFPNCTERASGKLFKDFFKNEKHTNQEKGIIVIDLQAEFSLMNQGV</sequence>
<evidence type="ECO:0000313" key="1">
    <source>
        <dbReference type="EMBL" id="QGA46123.1"/>
    </source>
</evidence>
<dbReference type="Proteomes" id="UP000325778">
    <property type="component" value="Plasmid pAC1530"/>
</dbReference>
<protein>
    <submittedName>
        <fullName evidence="1">Uncharacterized protein</fullName>
    </submittedName>
</protein>
<reference evidence="1 2" key="1">
    <citation type="journal article" date="2021" name="MSphere">
        <title>Complete Genome Sequencing of Acinetobacter baumannii AC1633 and Acinetobacter nosocomialis AC1530 Unveils a Large Multidrug-Resistant Plasmid Encoding the NDM-1 and OXA-58 Carbapenemases.</title>
        <authorList>
            <person name="Alattraqchi A.G."/>
            <person name="Mohd Rani F."/>
            <person name="A. Rahman N.I."/>
            <person name="Ismail S."/>
            <person name="Cleary D.W."/>
            <person name="Clarke S.C."/>
            <person name="Yeo C.C."/>
        </authorList>
    </citation>
    <scope>NUCLEOTIDE SEQUENCE [LARGE SCALE GENOMIC DNA]</scope>
    <source>
        <strain evidence="1 2">AC1530</strain>
        <plasmid evidence="1">pAC1530</plasmid>
    </source>
</reference>
<name>A0AB37D1U3_ACINO</name>
<proteinExistence type="predicted"/>
<dbReference type="AlphaFoldDB" id="A0AB37D1U3"/>
<geneLocation type="plasmid" evidence="1 2">
    <name>pAC1530</name>
</geneLocation>
<dbReference type="InterPro" id="IPR053860">
    <property type="entry name" value="DUF6932"/>
</dbReference>
<organism evidence="1 2">
    <name type="scientific">Acinetobacter nosocomialis</name>
    <dbReference type="NCBI Taxonomy" id="106654"/>
    <lineage>
        <taxon>Bacteria</taxon>
        <taxon>Pseudomonadati</taxon>
        <taxon>Pseudomonadota</taxon>
        <taxon>Gammaproteobacteria</taxon>
        <taxon>Moraxellales</taxon>
        <taxon>Moraxellaceae</taxon>
        <taxon>Acinetobacter</taxon>
        <taxon>Acinetobacter calcoaceticus/baumannii complex</taxon>
    </lineage>
</organism>
<keyword evidence="1" id="KW-0614">Plasmid</keyword>
<evidence type="ECO:0000313" key="2">
    <source>
        <dbReference type="Proteomes" id="UP000325778"/>
    </source>
</evidence>
<dbReference type="RefSeq" id="WP_005088774.1">
    <property type="nucleotide sequence ID" value="NZ_CP045561.1"/>
</dbReference>
<gene>
    <name evidence="1" type="ORF">GD578_19790</name>
</gene>
<dbReference type="EMBL" id="CP045561">
    <property type="protein sequence ID" value="QGA46123.1"/>
    <property type="molecule type" value="Genomic_DNA"/>
</dbReference>
<accession>A0AB37D1U3</accession>